<dbReference type="Gene3D" id="3.40.50.1000">
    <property type="entry name" value="HAD superfamily/HAD-like"/>
    <property type="match status" value="1"/>
</dbReference>
<sequence length="200" mass="23101">MSIIKSIRRRLSQLRHTSASSTCNQQNKIQEKKLLILDLDETLVHHSESFATSYALSFTMEGSTYYFNLRPYAREFLERVSQLFDVVVFTANRKPYADPVVDFLDLEGKLIVGRYYHDSGASLCDGYVKDLRIFKIDLARVILVDNCPANFRLQKNNGIPIVSWFFDPQDEELSKLVPFLEKLAAADDVRPSIAERFIRR</sequence>
<accession>A0AA41W184</accession>
<keyword evidence="3" id="KW-1185">Reference proteome</keyword>
<dbReference type="AlphaFoldDB" id="A0AA41W184"/>
<comment type="caution">
    <text evidence="2">The sequence shown here is derived from an EMBL/GenBank/DDBJ whole genome shotgun (WGS) entry which is preliminary data.</text>
</comment>
<dbReference type="CDD" id="cd07521">
    <property type="entry name" value="HAD_FCP1-like"/>
    <property type="match status" value="1"/>
</dbReference>
<name>A0AA41W184_PAPNU</name>
<dbReference type="SMART" id="SM00577">
    <property type="entry name" value="CPDc"/>
    <property type="match status" value="1"/>
</dbReference>
<dbReference type="InterPro" id="IPR050365">
    <property type="entry name" value="TIM50"/>
</dbReference>
<feature type="domain" description="FCP1 homology" evidence="1">
    <location>
        <begin position="28"/>
        <end position="183"/>
    </location>
</feature>
<evidence type="ECO:0000313" key="3">
    <source>
        <dbReference type="Proteomes" id="UP001177140"/>
    </source>
</evidence>
<dbReference type="Pfam" id="PF03031">
    <property type="entry name" value="NIF"/>
    <property type="match status" value="1"/>
</dbReference>
<dbReference type="SUPFAM" id="SSF56784">
    <property type="entry name" value="HAD-like"/>
    <property type="match status" value="1"/>
</dbReference>
<dbReference type="PROSITE" id="PS50969">
    <property type="entry name" value="FCP1"/>
    <property type="match status" value="1"/>
</dbReference>
<gene>
    <name evidence="2" type="ORF">MKW94_000329</name>
</gene>
<evidence type="ECO:0000259" key="1">
    <source>
        <dbReference type="PROSITE" id="PS50969"/>
    </source>
</evidence>
<proteinExistence type="predicted"/>
<dbReference type="InterPro" id="IPR036412">
    <property type="entry name" value="HAD-like_sf"/>
</dbReference>
<dbReference type="GO" id="GO:0016791">
    <property type="term" value="F:phosphatase activity"/>
    <property type="evidence" value="ECO:0007669"/>
    <property type="project" value="InterPro"/>
</dbReference>
<dbReference type="EMBL" id="JAJJMA010337308">
    <property type="protein sequence ID" value="MCL7051321.1"/>
    <property type="molecule type" value="Genomic_DNA"/>
</dbReference>
<dbReference type="NCBIfam" id="TIGR02251">
    <property type="entry name" value="HIF-SF_euk"/>
    <property type="match status" value="1"/>
</dbReference>
<dbReference type="InterPro" id="IPR011948">
    <property type="entry name" value="Dullard_phosphatase"/>
</dbReference>
<protein>
    <recommendedName>
        <fullName evidence="1">FCP1 homology domain-containing protein</fullName>
    </recommendedName>
</protein>
<dbReference type="InterPro" id="IPR023214">
    <property type="entry name" value="HAD_sf"/>
</dbReference>
<dbReference type="InterPro" id="IPR004274">
    <property type="entry name" value="FCP1_dom"/>
</dbReference>
<dbReference type="FunFam" id="3.40.50.1000:FF:000093">
    <property type="entry name" value="NLI interacting factor-like phosphatase family protein"/>
    <property type="match status" value="1"/>
</dbReference>
<reference evidence="2" key="1">
    <citation type="submission" date="2022-03" db="EMBL/GenBank/DDBJ databases">
        <title>A functionally conserved STORR gene fusion in Papaver species that diverged 16.8 million years ago.</title>
        <authorList>
            <person name="Catania T."/>
        </authorList>
    </citation>
    <scope>NUCLEOTIDE SEQUENCE</scope>
    <source>
        <strain evidence="2">S-191538</strain>
    </source>
</reference>
<dbReference type="Proteomes" id="UP001177140">
    <property type="component" value="Unassembled WGS sequence"/>
</dbReference>
<dbReference type="PANTHER" id="PTHR12210">
    <property type="entry name" value="DULLARD PROTEIN PHOSPHATASE"/>
    <property type="match status" value="1"/>
</dbReference>
<organism evidence="2 3">
    <name type="scientific">Papaver nudicaule</name>
    <name type="common">Iceland poppy</name>
    <dbReference type="NCBI Taxonomy" id="74823"/>
    <lineage>
        <taxon>Eukaryota</taxon>
        <taxon>Viridiplantae</taxon>
        <taxon>Streptophyta</taxon>
        <taxon>Embryophyta</taxon>
        <taxon>Tracheophyta</taxon>
        <taxon>Spermatophyta</taxon>
        <taxon>Magnoliopsida</taxon>
        <taxon>Ranunculales</taxon>
        <taxon>Papaveraceae</taxon>
        <taxon>Papaveroideae</taxon>
        <taxon>Papaver</taxon>
    </lineage>
</organism>
<evidence type="ECO:0000313" key="2">
    <source>
        <dbReference type="EMBL" id="MCL7051321.1"/>
    </source>
</evidence>